<reference evidence="4" key="1">
    <citation type="submission" date="2025-08" db="UniProtKB">
        <authorList>
            <consortium name="RefSeq"/>
        </authorList>
    </citation>
    <scope>IDENTIFICATION</scope>
</reference>
<evidence type="ECO:0000256" key="2">
    <source>
        <dbReference type="SAM" id="MobiDB-lite"/>
    </source>
</evidence>
<evidence type="ECO:0000313" key="4">
    <source>
        <dbReference type="RefSeq" id="XP_065651856.1"/>
    </source>
</evidence>
<sequence>MPKAEKIKKGKSNKEIHPNSRKASQISKSIHKQEKKQKQKEHLNERQKALREKLFWFKCEIEPVKDKYSLIEVSELILKYINRFEKRIDEIEKLNKLNEELGRHGQAHSAEYSALKLVREKETNLINDGCFEAPDITNRVVVKVLRDWSGELKDLPKIKLKCFKKMSTNCEDNILQQNSREL</sequence>
<gene>
    <name evidence="4" type="primary">LOC100199598</name>
</gene>
<dbReference type="Gene3D" id="1.20.1440.170">
    <property type="entry name" value="Translation machinery-associated protein 16-like"/>
    <property type="match status" value="1"/>
</dbReference>
<accession>A0ABM4BRT9</accession>
<dbReference type="InterPro" id="IPR021346">
    <property type="entry name" value="Tma16"/>
</dbReference>
<dbReference type="PANTHER" id="PTHR13349:SF2">
    <property type="entry name" value="TRANSLATION MACHINERY-ASSOCIATED PROTEIN 16"/>
    <property type="match status" value="1"/>
</dbReference>
<keyword evidence="3" id="KW-1185">Reference proteome</keyword>
<dbReference type="Pfam" id="PF11176">
    <property type="entry name" value="Tma16"/>
    <property type="match status" value="1"/>
</dbReference>
<evidence type="ECO:0000313" key="3">
    <source>
        <dbReference type="Proteomes" id="UP001652625"/>
    </source>
</evidence>
<feature type="region of interest" description="Disordered" evidence="2">
    <location>
        <begin position="1"/>
        <end position="44"/>
    </location>
</feature>
<feature type="compositionally biased region" description="Basic and acidic residues" evidence="2">
    <location>
        <begin position="1"/>
        <end position="18"/>
    </location>
</feature>
<feature type="compositionally biased region" description="Basic residues" evidence="2">
    <location>
        <begin position="29"/>
        <end position="39"/>
    </location>
</feature>
<name>A0ABM4BRT9_HYDVU</name>
<dbReference type="GeneID" id="100199598"/>
<dbReference type="InterPro" id="IPR038356">
    <property type="entry name" value="Tma16_sf"/>
</dbReference>
<evidence type="ECO:0000256" key="1">
    <source>
        <dbReference type="ARBA" id="ARBA00034127"/>
    </source>
</evidence>
<comment type="similarity">
    <text evidence="1">Belongs to the TMA16 family.</text>
</comment>
<dbReference type="Proteomes" id="UP001652625">
    <property type="component" value="Chromosome 04"/>
</dbReference>
<organism evidence="3 4">
    <name type="scientific">Hydra vulgaris</name>
    <name type="common">Hydra</name>
    <name type="synonym">Hydra attenuata</name>
    <dbReference type="NCBI Taxonomy" id="6087"/>
    <lineage>
        <taxon>Eukaryota</taxon>
        <taxon>Metazoa</taxon>
        <taxon>Cnidaria</taxon>
        <taxon>Hydrozoa</taxon>
        <taxon>Hydroidolina</taxon>
        <taxon>Anthoathecata</taxon>
        <taxon>Aplanulata</taxon>
        <taxon>Hydridae</taxon>
        <taxon>Hydra</taxon>
    </lineage>
</organism>
<dbReference type="PANTHER" id="PTHR13349">
    <property type="entry name" value="TRANSLATION MACHINERY-ASSOCIATED PROTEIN 16"/>
    <property type="match status" value="1"/>
</dbReference>
<dbReference type="RefSeq" id="XP_065651856.1">
    <property type="nucleotide sequence ID" value="XM_065795784.1"/>
</dbReference>
<proteinExistence type="inferred from homology"/>
<protein>
    <submittedName>
        <fullName evidence="4">Translation machinery-associated protein 16 isoform X2</fullName>
    </submittedName>
</protein>